<dbReference type="Pfam" id="PF25457">
    <property type="entry name" value="IRF-2BP1_2_M"/>
    <property type="match status" value="1"/>
</dbReference>
<evidence type="ECO:0000259" key="7">
    <source>
        <dbReference type="Pfam" id="PF25457"/>
    </source>
</evidence>
<feature type="domain" description="Interferon regulatory factor 2-binding protein 1/2-like C3HC4 zinc finger" evidence="6">
    <location>
        <begin position="539"/>
        <end position="610"/>
    </location>
</feature>
<dbReference type="InterPro" id="IPR058682">
    <property type="entry name" value="IRF-2BP1/2-like_M"/>
</dbReference>
<dbReference type="Pfam" id="PF25454">
    <property type="entry name" value="zf-C3HC4_IRF-2BP1_2"/>
    <property type="match status" value="1"/>
</dbReference>
<feature type="domain" description="Interferon regulatory factor 2-binding protein 1/2-like zinc finger" evidence="5">
    <location>
        <begin position="9"/>
        <end position="60"/>
    </location>
</feature>
<comment type="caution">
    <text evidence="8">The sequence shown here is derived from an EMBL/GenBank/DDBJ whole genome shotgun (WGS) entry which is preliminary data.</text>
</comment>
<organism evidence="8 9">
    <name type="scientific">Pleurodeles waltl</name>
    <name type="common">Iberian ribbed newt</name>
    <dbReference type="NCBI Taxonomy" id="8319"/>
    <lineage>
        <taxon>Eukaryota</taxon>
        <taxon>Metazoa</taxon>
        <taxon>Chordata</taxon>
        <taxon>Craniata</taxon>
        <taxon>Vertebrata</taxon>
        <taxon>Euteleostomi</taxon>
        <taxon>Amphibia</taxon>
        <taxon>Batrachia</taxon>
        <taxon>Caudata</taxon>
        <taxon>Salamandroidea</taxon>
        <taxon>Salamandridae</taxon>
        <taxon>Pleurodelinae</taxon>
        <taxon>Pleurodeles</taxon>
    </lineage>
</organism>
<evidence type="ECO:0000313" key="9">
    <source>
        <dbReference type="Proteomes" id="UP001066276"/>
    </source>
</evidence>
<gene>
    <name evidence="8" type="ORF">NDU88_004164</name>
</gene>
<feature type="domain" description="IRF-2BP1/2-like middle" evidence="7">
    <location>
        <begin position="198"/>
        <end position="357"/>
    </location>
</feature>
<dbReference type="GO" id="GO:0005634">
    <property type="term" value="C:nucleus"/>
    <property type="evidence" value="ECO:0007669"/>
    <property type="project" value="UniProtKB-SubCell"/>
</dbReference>
<feature type="region of interest" description="Disordered" evidence="4">
    <location>
        <begin position="462"/>
        <end position="534"/>
    </location>
</feature>
<feature type="compositionally biased region" description="Polar residues" evidence="4">
    <location>
        <begin position="520"/>
        <end position="534"/>
    </location>
</feature>
<dbReference type="AlphaFoldDB" id="A0AAV7MTS7"/>
<evidence type="ECO:0000256" key="2">
    <source>
        <dbReference type="ARBA" id="ARBA00010802"/>
    </source>
</evidence>
<evidence type="ECO:0000256" key="4">
    <source>
        <dbReference type="SAM" id="MobiDB-lite"/>
    </source>
</evidence>
<dbReference type="PANTHER" id="PTHR10816:SF17">
    <property type="entry name" value="INTERFERON REGULATORY FACTOR 2-BINDING PROTEIN 1"/>
    <property type="match status" value="1"/>
</dbReference>
<dbReference type="FunFam" id="1.10.10.1580:FF:000001">
    <property type="entry name" value="interferon regulatory factor 2-binding protein 2"/>
    <property type="match status" value="1"/>
</dbReference>
<dbReference type="InterPro" id="IPR022750">
    <property type="entry name" value="IRF-2BP1_2-like_Znf"/>
</dbReference>
<comment type="similarity">
    <text evidence="2">Belongs to the IRF2BP family.</text>
</comment>
<comment type="subcellular location">
    <subcellularLocation>
        <location evidence="1">Nucleus</location>
    </subcellularLocation>
</comment>
<evidence type="ECO:0000256" key="1">
    <source>
        <dbReference type="ARBA" id="ARBA00004123"/>
    </source>
</evidence>
<dbReference type="GO" id="GO:0006357">
    <property type="term" value="P:regulation of transcription by RNA polymerase II"/>
    <property type="evidence" value="ECO:0007669"/>
    <property type="project" value="TreeGrafter"/>
</dbReference>
<dbReference type="InterPro" id="IPR057414">
    <property type="entry name" value="Zf-C3HC4_IRF-2BP1_2"/>
</dbReference>
<keyword evidence="3" id="KW-0539">Nucleus</keyword>
<feature type="compositionally biased region" description="Low complexity" evidence="4">
    <location>
        <begin position="507"/>
        <end position="519"/>
    </location>
</feature>
<evidence type="ECO:0000313" key="8">
    <source>
        <dbReference type="EMBL" id="KAJ1106766.1"/>
    </source>
</evidence>
<feature type="region of interest" description="Disordered" evidence="4">
    <location>
        <begin position="111"/>
        <end position="139"/>
    </location>
</feature>
<evidence type="ECO:0000259" key="6">
    <source>
        <dbReference type="Pfam" id="PF25454"/>
    </source>
</evidence>
<dbReference type="SUPFAM" id="SSF57850">
    <property type="entry name" value="RING/U-box"/>
    <property type="match status" value="1"/>
</dbReference>
<keyword evidence="9" id="KW-1185">Reference proteome</keyword>
<protein>
    <submittedName>
        <fullName evidence="8">Uncharacterized protein</fullName>
    </submittedName>
</protein>
<sequence length="622" mass="67621">MSSSQQASRRQWCYLCDLPKMPWAMIWDFSEAVCRGCVNFEGADRIEVLIEAARQLKRSHGMQEGRSPGPHNVKHGGPLQAKEGLTVEPGRPGTAERYPSATDRARVMNDYTISPRLPNGMSRGDEGPNEGNRQSPNTRRTVVGPVANNMMSQGMLAGSQGLFAAAMAGLSGRPMLTMAGPLLGEPVKRPAAVTMSYSDIERELREKQRHESFAELNESARHRAEEWHSKPKMVREQLVTLSACAPFNVRFKKDHTLVGRVLAFDAGAKPGYEYELKIFTEYPCGSGNVYTSVSGLARQMFQDCMKDSQKVISSGFKYLEYEKRHGTGDWRLLGELFTEAVRSFREAVTLDMLPQQYVDSSCALPPNAPCNLVRSAPPKTVMRRRKASPEPESETSAGGKLTSEEQRQQQHTMPQTSASMYTTMSHMPLATAAAPTATSLETSHRKEPSPIAALKNVADSLGTLAGQSPKDGSMVHSTTRQSSASPASPAATSATQHRLVSRNGDTAAFAAGSSSGHSAEQTAAQSAPDSSGGSNPVPLCCTICHEHLEDTHFVQCPSVPHHKFCFPCSREFIKSQGASNEVYCPSGEKCPLIGSSVPWAFMQGEIATILAGDVKVKKERDP</sequence>
<dbReference type="Gene3D" id="1.10.10.1580">
    <property type="entry name" value="Interferon regulatory factor 2-binding protein"/>
    <property type="match status" value="1"/>
</dbReference>
<evidence type="ECO:0000256" key="3">
    <source>
        <dbReference type="ARBA" id="ARBA00023242"/>
    </source>
</evidence>
<proteinExistence type="inferred from homology"/>
<name>A0AAV7MTS7_PLEWA</name>
<reference evidence="8" key="1">
    <citation type="journal article" date="2022" name="bioRxiv">
        <title>Sequencing and chromosome-scale assembly of the giantPleurodeles waltlgenome.</title>
        <authorList>
            <person name="Brown T."/>
            <person name="Elewa A."/>
            <person name="Iarovenko S."/>
            <person name="Subramanian E."/>
            <person name="Araus A.J."/>
            <person name="Petzold A."/>
            <person name="Susuki M."/>
            <person name="Suzuki K.-i.T."/>
            <person name="Hayashi T."/>
            <person name="Toyoda A."/>
            <person name="Oliveira C."/>
            <person name="Osipova E."/>
            <person name="Leigh N.D."/>
            <person name="Simon A."/>
            <person name="Yun M.H."/>
        </authorList>
    </citation>
    <scope>NUCLEOTIDE SEQUENCE</scope>
    <source>
        <strain evidence="8">20211129_DDA</strain>
        <tissue evidence="8">Liver</tissue>
    </source>
</reference>
<feature type="region of interest" description="Disordered" evidence="4">
    <location>
        <begin position="368"/>
        <end position="416"/>
    </location>
</feature>
<evidence type="ECO:0000259" key="5">
    <source>
        <dbReference type="Pfam" id="PF11261"/>
    </source>
</evidence>
<dbReference type="EMBL" id="JANPWB010000013">
    <property type="protein sequence ID" value="KAJ1106766.1"/>
    <property type="molecule type" value="Genomic_DNA"/>
</dbReference>
<feature type="compositionally biased region" description="Low complexity" evidence="4">
    <location>
        <begin position="482"/>
        <end position="495"/>
    </location>
</feature>
<accession>A0AAV7MTS7</accession>
<feature type="region of interest" description="Disordered" evidence="4">
    <location>
        <begin position="59"/>
        <end position="78"/>
    </location>
</feature>
<dbReference type="Pfam" id="PF11261">
    <property type="entry name" value="IRF-2BP1_2"/>
    <property type="match status" value="1"/>
</dbReference>
<dbReference type="Proteomes" id="UP001066276">
    <property type="component" value="Chromosome 9"/>
</dbReference>
<dbReference type="GO" id="GO:0003714">
    <property type="term" value="F:transcription corepressor activity"/>
    <property type="evidence" value="ECO:0007669"/>
    <property type="project" value="TreeGrafter"/>
</dbReference>
<dbReference type="PANTHER" id="PTHR10816">
    <property type="entry name" value="MYELIN TRANSCRIPTION FACTOR 1-RELATED"/>
    <property type="match status" value="1"/>
</dbReference>
<dbReference type="InterPro" id="IPR044882">
    <property type="entry name" value="I2BP1/2_C3HC4-RING_sf"/>
</dbReference>